<evidence type="ECO:0000313" key="2">
    <source>
        <dbReference type="Proteomes" id="UP000095419"/>
    </source>
</evidence>
<dbReference type="GO" id="GO:0016787">
    <property type="term" value="F:hydrolase activity"/>
    <property type="evidence" value="ECO:0007669"/>
    <property type="project" value="UniProtKB-KW"/>
</dbReference>
<dbReference type="Proteomes" id="UP000095419">
    <property type="component" value="Unassembled WGS sequence"/>
</dbReference>
<sequence length="74" mass="8578">MQIHNNTLIAECSTYDFKEMLERKKVKSWLKSVSAFRHEDKSGNGHVIVKNAFSFISIPLFIYDGKSSMFLFSE</sequence>
<dbReference type="EMBL" id="CYZF01000016">
    <property type="protein sequence ID" value="CUP56055.1"/>
    <property type="molecule type" value="Genomic_DNA"/>
</dbReference>
<reference evidence="1 2" key="1">
    <citation type="submission" date="2015-09" db="EMBL/GenBank/DDBJ databases">
        <authorList>
            <consortium name="Pathogen Informatics"/>
        </authorList>
    </citation>
    <scope>NUCLEOTIDE SEQUENCE [LARGE SCALE GENOMIC DNA]</scope>
    <source>
        <strain evidence="1 2">2789STDY5608791</strain>
    </source>
</reference>
<organism evidence="1 2">
    <name type="scientific">Bacteroides uniformis</name>
    <dbReference type="NCBI Taxonomy" id="820"/>
    <lineage>
        <taxon>Bacteria</taxon>
        <taxon>Pseudomonadati</taxon>
        <taxon>Bacteroidota</taxon>
        <taxon>Bacteroidia</taxon>
        <taxon>Bacteroidales</taxon>
        <taxon>Bacteroidaceae</taxon>
        <taxon>Bacteroides</taxon>
    </lineage>
</organism>
<evidence type="ECO:0000313" key="1">
    <source>
        <dbReference type="EMBL" id="CUP56055.1"/>
    </source>
</evidence>
<proteinExistence type="predicted"/>
<name>A0A174PCC7_BACUN</name>
<keyword evidence="1" id="KW-0378">Hydrolase</keyword>
<protein>
    <submittedName>
        <fullName evidence="1">Predicted transcriptional regulator containing an HTH domain and an uncharacterized domain shared with the mammalian protein Schlafen</fullName>
        <ecNumber evidence="1">3.6.1.-</ecNumber>
    </submittedName>
</protein>
<dbReference type="EC" id="3.6.1.-" evidence="1"/>
<dbReference type="AlphaFoldDB" id="A0A174PCC7"/>
<accession>A0A174PCC7</accession>
<gene>
    <name evidence="1" type="ORF">ERS417307_03938</name>
</gene>